<accession>A0AAU9PA81</accession>
<dbReference type="EMBL" id="CAKMRJ010005523">
    <property type="protein sequence ID" value="CAH1447089.1"/>
    <property type="molecule type" value="Genomic_DNA"/>
</dbReference>
<proteinExistence type="predicted"/>
<evidence type="ECO:0000313" key="2">
    <source>
        <dbReference type="Proteomes" id="UP001157418"/>
    </source>
</evidence>
<comment type="caution">
    <text evidence="1">The sequence shown here is derived from an EMBL/GenBank/DDBJ whole genome shotgun (WGS) entry which is preliminary data.</text>
</comment>
<organism evidence="1 2">
    <name type="scientific">Lactuca virosa</name>
    <dbReference type="NCBI Taxonomy" id="75947"/>
    <lineage>
        <taxon>Eukaryota</taxon>
        <taxon>Viridiplantae</taxon>
        <taxon>Streptophyta</taxon>
        <taxon>Embryophyta</taxon>
        <taxon>Tracheophyta</taxon>
        <taxon>Spermatophyta</taxon>
        <taxon>Magnoliopsida</taxon>
        <taxon>eudicotyledons</taxon>
        <taxon>Gunneridae</taxon>
        <taxon>Pentapetalae</taxon>
        <taxon>asterids</taxon>
        <taxon>campanulids</taxon>
        <taxon>Asterales</taxon>
        <taxon>Asteraceae</taxon>
        <taxon>Cichorioideae</taxon>
        <taxon>Cichorieae</taxon>
        <taxon>Lactucinae</taxon>
        <taxon>Lactuca</taxon>
    </lineage>
</organism>
<keyword evidence="2" id="KW-1185">Reference proteome</keyword>
<dbReference type="GO" id="GO:0003723">
    <property type="term" value="F:RNA binding"/>
    <property type="evidence" value="ECO:0007669"/>
    <property type="project" value="InterPro"/>
</dbReference>
<sequence length="73" mass="8440">MSQKFFLKLDMYLQIQRSALEEVRLCLTKDFKFRDCVTGSDCPEYVSLPEFAFSDDLNGTKIADQSFTGHESF</sequence>
<dbReference type="AlphaFoldDB" id="A0AAU9PA81"/>
<reference evidence="1 2" key="1">
    <citation type="submission" date="2022-01" db="EMBL/GenBank/DDBJ databases">
        <authorList>
            <person name="Xiong W."/>
            <person name="Schranz E."/>
        </authorList>
    </citation>
    <scope>NUCLEOTIDE SEQUENCE [LARGE SCALE GENOMIC DNA]</scope>
</reference>
<dbReference type="GO" id="GO:0033897">
    <property type="term" value="F:ribonuclease T2 activity"/>
    <property type="evidence" value="ECO:0007669"/>
    <property type="project" value="InterPro"/>
</dbReference>
<evidence type="ECO:0000313" key="1">
    <source>
        <dbReference type="EMBL" id="CAH1447089.1"/>
    </source>
</evidence>
<protein>
    <submittedName>
        <fullName evidence="1">Uncharacterized protein</fullName>
    </submittedName>
</protein>
<name>A0AAU9PA81_9ASTR</name>
<dbReference type="SUPFAM" id="SSF55895">
    <property type="entry name" value="Ribonuclease Rh-like"/>
    <property type="match status" value="1"/>
</dbReference>
<gene>
    <name evidence="1" type="ORF">LVIROSA_LOCUS32727</name>
</gene>
<dbReference type="Proteomes" id="UP001157418">
    <property type="component" value="Unassembled WGS sequence"/>
</dbReference>
<dbReference type="Gene3D" id="3.90.730.10">
    <property type="entry name" value="Ribonuclease T2-like"/>
    <property type="match status" value="1"/>
</dbReference>
<dbReference type="InterPro" id="IPR036430">
    <property type="entry name" value="RNase_T2-like_sf"/>
</dbReference>